<dbReference type="Proteomes" id="UP000886520">
    <property type="component" value="Chromosome 11"/>
</dbReference>
<comment type="caution">
    <text evidence="1">The sequence shown here is derived from an EMBL/GenBank/DDBJ whole genome shotgun (WGS) entry which is preliminary data.</text>
</comment>
<keyword evidence="2" id="KW-1185">Reference proteome</keyword>
<organism evidence="1 2">
    <name type="scientific">Adiantum capillus-veneris</name>
    <name type="common">Maidenhair fern</name>
    <dbReference type="NCBI Taxonomy" id="13818"/>
    <lineage>
        <taxon>Eukaryota</taxon>
        <taxon>Viridiplantae</taxon>
        <taxon>Streptophyta</taxon>
        <taxon>Embryophyta</taxon>
        <taxon>Tracheophyta</taxon>
        <taxon>Polypodiopsida</taxon>
        <taxon>Polypodiidae</taxon>
        <taxon>Polypodiales</taxon>
        <taxon>Pteridineae</taxon>
        <taxon>Pteridaceae</taxon>
        <taxon>Vittarioideae</taxon>
        <taxon>Adiantum</taxon>
    </lineage>
</organism>
<dbReference type="EMBL" id="JABFUD020000011">
    <property type="protein sequence ID" value="KAI5073752.1"/>
    <property type="molecule type" value="Genomic_DNA"/>
</dbReference>
<name>A0A9D4UUS2_ADICA</name>
<sequence length="165" mass="18346">MVAIVASSSSMSSLHSVAYACPLHQHLFPLKSRPSLSFTPSSGFCLIFMVTKKVSALSSGNMSWLFGIRGGGNLVNLEWLDGFFSMTMALIPSTLERIQLPMKVEIFVGQVWNVVPEFQVGAQPRAIAPFSFGKLLGTQLLLMRWFESTIWVDFFDTGTQSLLWF</sequence>
<accession>A0A9D4UUS2</accession>
<gene>
    <name evidence="1" type="ORF">GOP47_0011765</name>
</gene>
<dbReference type="AlphaFoldDB" id="A0A9D4UUS2"/>
<reference evidence="1" key="1">
    <citation type="submission" date="2021-01" db="EMBL/GenBank/DDBJ databases">
        <title>Adiantum capillus-veneris genome.</title>
        <authorList>
            <person name="Fang Y."/>
            <person name="Liao Q."/>
        </authorList>
    </citation>
    <scope>NUCLEOTIDE SEQUENCE</scope>
    <source>
        <strain evidence="1">H3</strain>
        <tissue evidence="1">Leaf</tissue>
    </source>
</reference>
<proteinExistence type="predicted"/>
<evidence type="ECO:0000313" key="1">
    <source>
        <dbReference type="EMBL" id="KAI5073752.1"/>
    </source>
</evidence>
<evidence type="ECO:0000313" key="2">
    <source>
        <dbReference type="Proteomes" id="UP000886520"/>
    </source>
</evidence>
<protein>
    <submittedName>
        <fullName evidence="1">Uncharacterized protein</fullName>
    </submittedName>
</protein>